<dbReference type="InterPro" id="IPR001509">
    <property type="entry name" value="Epimerase_deHydtase"/>
</dbReference>
<dbReference type="CDD" id="cd08946">
    <property type="entry name" value="SDR_e"/>
    <property type="match status" value="1"/>
</dbReference>
<dbReference type="SUPFAM" id="SSF51735">
    <property type="entry name" value="NAD(P)-binding Rossmann-fold domains"/>
    <property type="match status" value="1"/>
</dbReference>
<dbReference type="OrthoDB" id="9814124at2"/>
<evidence type="ECO:0000313" key="3">
    <source>
        <dbReference type="Proteomes" id="UP000219167"/>
    </source>
</evidence>
<dbReference type="Pfam" id="PF01370">
    <property type="entry name" value="Epimerase"/>
    <property type="match status" value="1"/>
</dbReference>
<evidence type="ECO:0000259" key="1">
    <source>
        <dbReference type="Pfam" id="PF01370"/>
    </source>
</evidence>
<dbReference type="Proteomes" id="UP000219167">
    <property type="component" value="Unassembled WGS sequence"/>
</dbReference>
<gene>
    <name evidence="2" type="ORF">SAMN05892877_103344</name>
</gene>
<protein>
    <submittedName>
        <fullName evidence="2">Nucleoside-diphosphate-sugar epimerase</fullName>
    </submittedName>
</protein>
<proteinExistence type="predicted"/>
<accession>A0A285U579</accession>
<feature type="domain" description="NAD-dependent epimerase/dehydratase" evidence="1">
    <location>
        <begin position="4"/>
        <end position="233"/>
    </location>
</feature>
<dbReference type="EMBL" id="OBQD01000003">
    <property type="protein sequence ID" value="SOC37002.1"/>
    <property type="molecule type" value="Genomic_DNA"/>
</dbReference>
<name>A0A285U579_9HYPH</name>
<dbReference type="PANTHER" id="PTHR43245">
    <property type="entry name" value="BIFUNCTIONAL POLYMYXIN RESISTANCE PROTEIN ARNA"/>
    <property type="match status" value="1"/>
</dbReference>
<sequence>MTRVLVSGGAGYVGRFIVEHLLASGYKVTVGGRTPPPAGFFSRDVAFVPLHLDPDIDQIDAFENIYYFVHAAFAHIPGKYRGGEGDDPQGFRRANLDGSVRLFEAAKDAGVRRCVFLSSRAVYGPQAPGVPLSEDMQARPDTLYGRVKLDGERSLQALCSHNFITACLRVTGVYGPAGPGRPHKWQALFEDYLAGRPVPVRVGTEVHGDDVASAVRLMLEADPMRINGEVFNVSDVLVDTRDILTFVKAAQNCLHPLPAPAERAGFNSMATDRARMLGWQPGGMERLAATVETPTNGA</sequence>
<organism evidence="2 3">
    <name type="scientific">Rhizobium subbaraonis</name>
    <dbReference type="NCBI Taxonomy" id="908946"/>
    <lineage>
        <taxon>Bacteria</taxon>
        <taxon>Pseudomonadati</taxon>
        <taxon>Pseudomonadota</taxon>
        <taxon>Alphaproteobacteria</taxon>
        <taxon>Hyphomicrobiales</taxon>
        <taxon>Rhizobiaceae</taxon>
        <taxon>Rhizobium/Agrobacterium group</taxon>
        <taxon>Rhizobium</taxon>
    </lineage>
</organism>
<reference evidence="2 3" key="1">
    <citation type="submission" date="2017-08" db="EMBL/GenBank/DDBJ databases">
        <authorList>
            <person name="de Groot N.N."/>
        </authorList>
    </citation>
    <scope>NUCLEOTIDE SEQUENCE [LARGE SCALE GENOMIC DNA]</scope>
    <source>
        <strain evidence="2 3">JC85</strain>
    </source>
</reference>
<dbReference type="Gene3D" id="3.40.50.720">
    <property type="entry name" value="NAD(P)-binding Rossmann-like Domain"/>
    <property type="match status" value="1"/>
</dbReference>
<dbReference type="AlphaFoldDB" id="A0A285U579"/>
<dbReference type="InterPro" id="IPR036291">
    <property type="entry name" value="NAD(P)-bd_dom_sf"/>
</dbReference>
<evidence type="ECO:0000313" key="2">
    <source>
        <dbReference type="EMBL" id="SOC37002.1"/>
    </source>
</evidence>
<dbReference type="InterPro" id="IPR050177">
    <property type="entry name" value="Lipid_A_modif_metabolic_enz"/>
</dbReference>
<keyword evidence="3" id="KW-1185">Reference proteome</keyword>
<dbReference type="RefSeq" id="WP_097137345.1">
    <property type="nucleotide sequence ID" value="NZ_OBQD01000003.1"/>
</dbReference>